<dbReference type="Gene3D" id="3.40.50.11690">
    <property type="entry name" value="Cell division protein FtsQ/DivIB"/>
    <property type="match status" value="1"/>
</dbReference>
<dbReference type="GO" id="GO:0005886">
    <property type="term" value="C:plasma membrane"/>
    <property type="evidence" value="ECO:0007669"/>
    <property type="project" value="UniProtKB-SubCell"/>
</dbReference>
<keyword evidence="3 9" id="KW-0997">Cell inner membrane</keyword>
<dbReference type="HAMAP" id="MF_00911">
    <property type="entry name" value="FtsQ_subfam"/>
    <property type="match status" value="1"/>
</dbReference>
<dbReference type="Pfam" id="PF08478">
    <property type="entry name" value="POTRA_1"/>
    <property type="match status" value="1"/>
</dbReference>
<evidence type="ECO:0000256" key="6">
    <source>
        <dbReference type="ARBA" id="ARBA00022989"/>
    </source>
</evidence>
<sequence>MPRVTHPSSPGLFPEGDSPRSRIAYETRRTTQKAAQAANRRRAVPRWQQFLGRRATVIVPLALVGGLVLWGWASGKLAAAGNAVDSAFLDVTARGGLRVQEVLVKGRKETDGAQVLAALGVERGSPILGFDPHAARKQLEQIPWIASARIERRLPDTLFVVLTERQPMAIWQHEQKLALVDAEGTVLTDHNLDHFPNLPILVGEGAPKQGRALLAALASEPTIQSRVDAAVLVGARRWDLHLKGGLEVRLPEVNFEAAVHQLAALEASDKILERDVVAIDLRVPDRLVVQSSPAAIAAKAAAKAADKKRQAAAQAAAKKN</sequence>
<keyword evidence="7 9" id="KW-0472">Membrane</keyword>
<dbReference type="Proteomes" id="UP000316545">
    <property type="component" value="Unassembled WGS sequence"/>
</dbReference>
<evidence type="ECO:0000256" key="7">
    <source>
        <dbReference type="ARBA" id="ARBA00023136"/>
    </source>
</evidence>
<dbReference type="GO" id="GO:0090529">
    <property type="term" value="P:cell septum assembly"/>
    <property type="evidence" value="ECO:0007669"/>
    <property type="project" value="InterPro"/>
</dbReference>
<comment type="function">
    <text evidence="9">Essential cell division protein.</text>
</comment>
<dbReference type="InterPro" id="IPR026579">
    <property type="entry name" value="FtsQ"/>
</dbReference>
<reference evidence="11 12" key="1">
    <citation type="submission" date="2019-06" db="EMBL/GenBank/DDBJ databases">
        <title>Genomic Encyclopedia of Type Strains, Phase IV (KMG-V): Genome sequencing to study the core and pangenomes of soil and plant-associated prokaryotes.</title>
        <authorList>
            <person name="Whitman W."/>
        </authorList>
    </citation>
    <scope>NUCLEOTIDE SEQUENCE [LARGE SCALE GENOMIC DNA]</scope>
    <source>
        <strain evidence="11 12">BR 11865</strain>
    </source>
</reference>
<keyword evidence="8 9" id="KW-0131">Cell cycle</keyword>
<protein>
    <recommendedName>
        <fullName evidence="9">Cell division protein FtsQ</fullName>
    </recommendedName>
</protein>
<feature type="transmembrane region" description="Helical" evidence="9">
    <location>
        <begin position="55"/>
        <end position="73"/>
    </location>
</feature>
<gene>
    <name evidence="9" type="primary">ftsQ</name>
    <name evidence="11" type="ORF">FBZ88_107158</name>
</gene>
<evidence type="ECO:0000256" key="3">
    <source>
        <dbReference type="ARBA" id="ARBA00022519"/>
    </source>
</evidence>
<dbReference type="InterPro" id="IPR045335">
    <property type="entry name" value="FtsQ_C_sf"/>
</dbReference>
<dbReference type="AlphaFoldDB" id="A0A560FZK3"/>
<evidence type="ECO:0000313" key="11">
    <source>
        <dbReference type="EMBL" id="TWB26991.1"/>
    </source>
</evidence>
<evidence type="ECO:0000313" key="12">
    <source>
        <dbReference type="Proteomes" id="UP000316545"/>
    </source>
</evidence>
<comment type="caution">
    <text evidence="11">The sequence shown here is derived from an EMBL/GenBank/DDBJ whole genome shotgun (WGS) entry which is preliminary data.</text>
</comment>
<evidence type="ECO:0000256" key="8">
    <source>
        <dbReference type="ARBA" id="ARBA00023306"/>
    </source>
</evidence>
<dbReference type="GO" id="GO:0032153">
    <property type="term" value="C:cell division site"/>
    <property type="evidence" value="ECO:0007669"/>
    <property type="project" value="UniProtKB-UniRule"/>
</dbReference>
<feature type="domain" description="POTRA" evidence="10">
    <location>
        <begin position="97"/>
        <end position="165"/>
    </location>
</feature>
<evidence type="ECO:0000259" key="10">
    <source>
        <dbReference type="PROSITE" id="PS51779"/>
    </source>
</evidence>
<dbReference type="GO" id="GO:0043093">
    <property type="term" value="P:FtsZ-dependent cytokinesis"/>
    <property type="evidence" value="ECO:0007669"/>
    <property type="project" value="UniProtKB-UniRule"/>
</dbReference>
<dbReference type="InterPro" id="IPR005548">
    <property type="entry name" value="Cell_div_FtsQ/DivIB_C"/>
</dbReference>
<name>A0A560FZK3_9PROT</name>
<comment type="similarity">
    <text evidence="9">Belongs to the FtsQ/DivIB family. FtsQ subfamily.</text>
</comment>
<organism evidence="11 12">
    <name type="scientific">Nitrospirillum amazonense</name>
    <dbReference type="NCBI Taxonomy" id="28077"/>
    <lineage>
        <taxon>Bacteria</taxon>
        <taxon>Pseudomonadati</taxon>
        <taxon>Pseudomonadota</taxon>
        <taxon>Alphaproteobacteria</taxon>
        <taxon>Rhodospirillales</taxon>
        <taxon>Azospirillaceae</taxon>
        <taxon>Nitrospirillum</taxon>
    </lineage>
</organism>
<evidence type="ECO:0000256" key="1">
    <source>
        <dbReference type="ARBA" id="ARBA00004370"/>
    </source>
</evidence>
<dbReference type="Pfam" id="PF03799">
    <property type="entry name" value="FtsQ_DivIB_C"/>
    <property type="match status" value="1"/>
</dbReference>
<dbReference type="RefSeq" id="WP_145617234.1">
    <property type="nucleotide sequence ID" value="NZ_JAYNFR010000011.1"/>
</dbReference>
<comment type="subcellular location">
    <subcellularLocation>
        <location evidence="9">Cell inner membrane</location>
        <topology evidence="9">Single-pass type II membrane protein</topology>
    </subcellularLocation>
    <subcellularLocation>
        <location evidence="1">Membrane</location>
    </subcellularLocation>
    <text evidence="9">Localizes to the division septum.</text>
</comment>
<dbReference type="PROSITE" id="PS51779">
    <property type="entry name" value="POTRA"/>
    <property type="match status" value="1"/>
</dbReference>
<keyword evidence="6 9" id="KW-1133">Transmembrane helix</keyword>
<evidence type="ECO:0000256" key="2">
    <source>
        <dbReference type="ARBA" id="ARBA00022475"/>
    </source>
</evidence>
<evidence type="ECO:0000256" key="4">
    <source>
        <dbReference type="ARBA" id="ARBA00022618"/>
    </source>
</evidence>
<dbReference type="InterPro" id="IPR013685">
    <property type="entry name" value="POTRA_FtsQ_type"/>
</dbReference>
<evidence type="ECO:0000256" key="5">
    <source>
        <dbReference type="ARBA" id="ARBA00022692"/>
    </source>
</evidence>
<accession>A0A560FZK3</accession>
<keyword evidence="2 9" id="KW-1003">Cell membrane</keyword>
<keyword evidence="12" id="KW-1185">Reference proteome</keyword>
<proteinExistence type="inferred from homology"/>
<dbReference type="PANTHER" id="PTHR35851">
    <property type="entry name" value="CELL DIVISION PROTEIN FTSQ"/>
    <property type="match status" value="1"/>
</dbReference>
<keyword evidence="4 9" id="KW-0132">Cell division</keyword>
<dbReference type="EMBL" id="VITO01000007">
    <property type="protein sequence ID" value="TWB26991.1"/>
    <property type="molecule type" value="Genomic_DNA"/>
</dbReference>
<dbReference type="InterPro" id="IPR034746">
    <property type="entry name" value="POTRA"/>
</dbReference>
<evidence type="ECO:0000256" key="9">
    <source>
        <dbReference type="HAMAP-Rule" id="MF_00911"/>
    </source>
</evidence>
<dbReference type="PANTHER" id="PTHR35851:SF1">
    <property type="entry name" value="CELL DIVISION PROTEIN FTSQ"/>
    <property type="match status" value="1"/>
</dbReference>
<keyword evidence="5 9" id="KW-0812">Transmembrane</keyword>
<dbReference type="Gene3D" id="3.10.20.310">
    <property type="entry name" value="membrane protein fhac"/>
    <property type="match status" value="1"/>
</dbReference>